<proteinExistence type="predicted"/>
<dbReference type="CDD" id="cd03443">
    <property type="entry name" value="PaaI_thioesterase"/>
    <property type="match status" value="1"/>
</dbReference>
<organism evidence="1 2">
    <name type="scientific">Vreelandella halophila</name>
    <dbReference type="NCBI Taxonomy" id="86177"/>
    <lineage>
        <taxon>Bacteria</taxon>
        <taxon>Pseudomonadati</taxon>
        <taxon>Pseudomonadota</taxon>
        <taxon>Gammaproteobacteria</taxon>
        <taxon>Oceanospirillales</taxon>
        <taxon>Halomonadaceae</taxon>
        <taxon>Vreelandella</taxon>
    </lineage>
</organism>
<name>A0A9X4YCW5_9GAMM</name>
<dbReference type="Proteomes" id="UP000460751">
    <property type="component" value="Unassembled WGS sequence"/>
</dbReference>
<reference evidence="1 2" key="1">
    <citation type="submission" date="2019-11" db="EMBL/GenBank/DDBJ databases">
        <title>Genome sequences of 17 halophilic strains isolated from different environments.</title>
        <authorList>
            <person name="Furrow R.E."/>
        </authorList>
    </citation>
    <scope>NUCLEOTIDE SEQUENCE [LARGE SCALE GENOMIC DNA]</scope>
    <source>
        <strain evidence="1 2">22507_15_FS</strain>
    </source>
</reference>
<dbReference type="Pfam" id="PF14539">
    <property type="entry name" value="DUF4442"/>
    <property type="match status" value="1"/>
</dbReference>
<evidence type="ECO:0000313" key="2">
    <source>
        <dbReference type="Proteomes" id="UP000460751"/>
    </source>
</evidence>
<dbReference type="InterPro" id="IPR027961">
    <property type="entry name" value="DUF4442"/>
</dbReference>
<keyword evidence="2" id="KW-1185">Reference proteome</keyword>
<dbReference type="OrthoDB" id="3173842at2"/>
<accession>A0A9X4YCW5</accession>
<protein>
    <submittedName>
        <fullName evidence="1">DUF4442 domain-containing protein</fullName>
    </submittedName>
</protein>
<dbReference type="RefSeq" id="WP_151439485.1">
    <property type="nucleotide sequence ID" value="NZ_WMEX01000004.1"/>
</dbReference>
<dbReference type="InterPro" id="IPR029069">
    <property type="entry name" value="HotDog_dom_sf"/>
</dbReference>
<dbReference type="SUPFAM" id="SSF54637">
    <property type="entry name" value="Thioesterase/thiol ester dehydrase-isomerase"/>
    <property type="match status" value="1"/>
</dbReference>
<dbReference type="Gene3D" id="3.10.129.10">
    <property type="entry name" value="Hotdog Thioesterase"/>
    <property type="match status" value="1"/>
</dbReference>
<evidence type="ECO:0000313" key="1">
    <source>
        <dbReference type="EMBL" id="MYL26798.1"/>
    </source>
</evidence>
<dbReference type="EMBL" id="WMEX01000004">
    <property type="protein sequence ID" value="MYL26798.1"/>
    <property type="molecule type" value="Genomic_DNA"/>
</dbReference>
<gene>
    <name evidence="1" type="ORF">GLW01_08320</name>
</gene>
<sequence>MKVFNTVAPRVRGYFGQLEEAGRPIPGLARFEKKLGYGLLNRLIAASVPFTRRNGFSVVELRDGYLRARLTRKGNRNHLGTVYAGAQFLLAEIPFGAMALVEFEGRLIPVLKDLHIFYDQPARTDLEVELTLDAERKARIEQDVADNGKAELIIELDLKDTSGEVVARAEANYQVRPV</sequence>
<comment type="caution">
    <text evidence="1">The sequence shown here is derived from an EMBL/GenBank/DDBJ whole genome shotgun (WGS) entry which is preliminary data.</text>
</comment>
<dbReference type="AlphaFoldDB" id="A0A9X4YCW5"/>